<accession>A0AAE0U217</accession>
<dbReference type="PRINTS" id="PR00385">
    <property type="entry name" value="P450"/>
</dbReference>
<dbReference type="SUPFAM" id="SSF48264">
    <property type="entry name" value="Cytochrome P450"/>
    <property type="match status" value="1"/>
</dbReference>
<evidence type="ECO:0000256" key="3">
    <source>
        <dbReference type="ARBA" id="ARBA00022617"/>
    </source>
</evidence>
<name>A0AAE0U217_9PEZI</name>
<comment type="caution">
    <text evidence="9">The sequence shown here is derived from an EMBL/GenBank/DDBJ whole genome shotgun (WGS) entry which is preliminary data.</text>
</comment>
<evidence type="ECO:0000256" key="6">
    <source>
        <dbReference type="PIRSR" id="PIRSR602401-1"/>
    </source>
</evidence>
<reference evidence="9" key="1">
    <citation type="journal article" date="2023" name="Mol. Phylogenet. Evol.">
        <title>Genome-scale phylogeny and comparative genomics of the fungal order Sordariales.</title>
        <authorList>
            <person name="Hensen N."/>
            <person name="Bonometti L."/>
            <person name="Westerberg I."/>
            <person name="Brannstrom I.O."/>
            <person name="Guillou S."/>
            <person name="Cros-Aarteil S."/>
            <person name="Calhoun S."/>
            <person name="Haridas S."/>
            <person name="Kuo A."/>
            <person name="Mondo S."/>
            <person name="Pangilinan J."/>
            <person name="Riley R."/>
            <person name="LaButti K."/>
            <person name="Andreopoulos B."/>
            <person name="Lipzen A."/>
            <person name="Chen C."/>
            <person name="Yan M."/>
            <person name="Daum C."/>
            <person name="Ng V."/>
            <person name="Clum A."/>
            <person name="Steindorff A."/>
            <person name="Ohm R.A."/>
            <person name="Martin F."/>
            <person name="Silar P."/>
            <person name="Natvig D.O."/>
            <person name="Lalanne C."/>
            <person name="Gautier V."/>
            <person name="Ament-Velasquez S.L."/>
            <person name="Kruys A."/>
            <person name="Hutchinson M.I."/>
            <person name="Powell A.J."/>
            <person name="Barry K."/>
            <person name="Miller A.N."/>
            <person name="Grigoriev I.V."/>
            <person name="Debuchy R."/>
            <person name="Gladieux P."/>
            <person name="Hiltunen Thoren M."/>
            <person name="Johannesson H."/>
        </authorList>
    </citation>
    <scope>NUCLEOTIDE SEQUENCE</scope>
    <source>
        <strain evidence="9">CBS 232.78</strain>
    </source>
</reference>
<evidence type="ECO:0000313" key="10">
    <source>
        <dbReference type="Proteomes" id="UP001285441"/>
    </source>
</evidence>
<evidence type="ECO:0000256" key="7">
    <source>
        <dbReference type="RuleBase" id="RU000461"/>
    </source>
</evidence>
<evidence type="ECO:0000256" key="2">
    <source>
        <dbReference type="ARBA" id="ARBA00010617"/>
    </source>
</evidence>
<feature type="chain" id="PRO_5042247162" evidence="8">
    <location>
        <begin position="26"/>
        <end position="557"/>
    </location>
</feature>
<proteinExistence type="inferred from homology"/>
<dbReference type="PRINTS" id="PR00463">
    <property type="entry name" value="EP450I"/>
</dbReference>
<dbReference type="GO" id="GO:0005506">
    <property type="term" value="F:iron ion binding"/>
    <property type="evidence" value="ECO:0007669"/>
    <property type="project" value="InterPro"/>
</dbReference>
<dbReference type="InterPro" id="IPR001128">
    <property type="entry name" value="Cyt_P450"/>
</dbReference>
<dbReference type="InterPro" id="IPR036396">
    <property type="entry name" value="Cyt_P450_sf"/>
</dbReference>
<keyword evidence="4 6" id="KW-0479">Metal-binding</keyword>
<keyword evidence="10" id="KW-1185">Reference proteome</keyword>
<dbReference type="EMBL" id="JAULSW010000003">
    <property type="protein sequence ID" value="KAK3387966.1"/>
    <property type="molecule type" value="Genomic_DNA"/>
</dbReference>
<dbReference type="InterPro" id="IPR017972">
    <property type="entry name" value="Cyt_P450_CS"/>
</dbReference>
<dbReference type="GO" id="GO:0016705">
    <property type="term" value="F:oxidoreductase activity, acting on paired donors, with incorporation or reduction of molecular oxygen"/>
    <property type="evidence" value="ECO:0007669"/>
    <property type="project" value="InterPro"/>
</dbReference>
<reference evidence="9" key="2">
    <citation type="submission" date="2023-06" db="EMBL/GenBank/DDBJ databases">
        <authorList>
            <consortium name="Lawrence Berkeley National Laboratory"/>
            <person name="Haridas S."/>
            <person name="Hensen N."/>
            <person name="Bonometti L."/>
            <person name="Westerberg I."/>
            <person name="Brannstrom I.O."/>
            <person name="Guillou S."/>
            <person name="Cros-Aarteil S."/>
            <person name="Calhoun S."/>
            <person name="Kuo A."/>
            <person name="Mondo S."/>
            <person name="Pangilinan J."/>
            <person name="Riley R."/>
            <person name="LaButti K."/>
            <person name="Andreopoulos B."/>
            <person name="Lipzen A."/>
            <person name="Chen C."/>
            <person name="Yanf M."/>
            <person name="Daum C."/>
            <person name="Ng V."/>
            <person name="Clum A."/>
            <person name="Steindorff A."/>
            <person name="Ohm R."/>
            <person name="Martin F."/>
            <person name="Silar P."/>
            <person name="Natvig D."/>
            <person name="Lalanne C."/>
            <person name="Gautier V."/>
            <person name="Ament-velasquez S.L."/>
            <person name="Kruys A."/>
            <person name="Hutchinson M.I."/>
            <person name="Powell A.J."/>
            <person name="Barry K."/>
            <person name="Miller A.N."/>
            <person name="Grigoriev I.V."/>
            <person name="Debuchy R."/>
            <person name="Gladieux P."/>
            <person name="Thoren M.H."/>
            <person name="Johannesson H."/>
        </authorList>
    </citation>
    <scope>NUCLEOTIDE SEQUENCE</scope>
    <source>
        <strain evidence="9">CBS 232.78</strain>
    </source>
</reference>
<dbReference type="Proteomes" id="UP001285441">
    <property type="component" value="Unassembled WGS sequence"/>
</dbReference>
<dbReference type="InterPro" id="IPR050121">
    <property type="entry name" value="Cytochrome_P450_monoxygenase"/>
</dbReference>
<dbReference type="CDD" id="cd11070">
    <property type="entry name" value="CYP56-like"/>
    <property type="match status" value="1"/>
</dbReference>
<feature type="binding site" description="axial binding residue" evidence="6">
    <location>
        <position position="489"/>
    </location>
    <ligand>
        <name>heme</name>
        <dbReference type="ChEBI" id="CHEBI:30413"/>
    </ligand>
    <ligandPart>
        <name>Fe</name>
        <dbReference type="ChEBI" id="CHEBI:18248"/>
    </ligandPart>
</feature>
<gene>
    <name evidence="9" type="ORF">B0H63DRAFT_167365</name>
</gene>
<keyword evidence="5 6" id="KW-0408">Iron</keyword>
<evidence type="ECO:0000313" key="9">
    <source>
        <dbReference type="EMBL" id="KAK3387966.1"/>
    </source>
</evidence>
<comment type="cofactor">
    <cofactor evidence="1 6">
        <name>heme</name>
        <dbReference type="ChEBI" id="CHEBI:30413"/>
    </cofactor>
</comment>
<evidence type="ECO:0000256" key="8">
    <source>
        <dbReference type="SAM" id="SignalP"/>
    </source>
</evidence>
<keyword evidence="8" id="KW-0732">Signal</keyword>
<dbReference type="PANTHER" id="PTHR24305:SF166">
    <property type="entry name" value="CYTOCHROME P450 12A4, MITOCHONDRIAL-RELATED"/>
    <property type="match status" value="1"/>
</dbReference>
<dbReference type="PANTHER" id="PTHR24305">
    <property type="entry name" value="CYTOCHROME P450"/>
    <property type="match status" value="1"/>
</dbReference>
<dbReference type="GO" id="GO:0004497">
    <property type="term" value="F:monooxygenase activity"/>
    <property type="evidence" value="ECO:0007669"/>
    <property type="project" value="UniProtKB-KW"/>
</dbReference>
<feature type="signal peptide" evidence="8">
    <location>
        <begin position="1"/>
        <end position="25"/>
    </location>
</feature>
<dbReference type="Pfam" id="PF00067">
    <property type="entry name" value="p450"/>
    <property type="match status" value="1"/>
</dbReference>
<evidence type="ECO:0000256" key="5">
    <source>
        <dbReference type="ARBA" id="ARBA00023004"/>
    </source>
</evidence>
<organism evidence="9 10">
    <name type="scientific">Podospora didyma</name>
    <dbReference type="NCBI Taxonomy" id="330526"/>
    <lineage>
        <taxon>Eukaryota</taxon>
        <taxon>Fungi</taxon>
        <taxon>Dikarya</taxon>
        <taxon>Ascomycota</taxon>
        <taxon>Pezizomycotina</taxon>
        <taxon>Sordariomycetes</taxon>
        <taxon>Sordariomycetidae</taxon>
        <taxon>Sordariales</taxon>
        <taxon>Podosporaceae</taxon>
        <taxon>Podospora</taxon>
    </lineage>
</organism>
<dbReference type="GO" id="GO:0020037">
    <property type="term" value="F:heme binding"/>
    <property type="evidence" value="ECO:0007669"/>
    <property type="project" value="InterPro"/>
</dbReference>
<dbReference type="Gene3D" id="1.10.630.10">
    <property type="entry name" value="Cytochrome P450"/>
    <property type="match status" value="1"/>
</dbReference>
<dbReference type="AlphaFoldDB" id="A0AAE0U217"/>
<keyword evidence="7" id="KW-0503">Monooxygenase</keyword>
<dbReference type="InterPro" id="IPR002401">
    <property type="entry name" value="Cyt_P450_E_grp-I"/>
</dbReference>
<sequence length="557" mass="62149">MFLLLAGLLFLAPVWWLASSAWCLARNIQAARASGLPYLVLPLNPDNPLYMIFSVPLWPFVERFLPGSLHDAVLATIYGWEFLEKSSLFHRIGPVFILVTTGLNRVMCGDAAMTSQVMARRNVFTQHSISKTMMGVFGGNVLVADGDDWSRQRRIVAPSLNERISPTVWRESIDQATQMVRSMLALPGGETRGSVHGIRAIAINVIGRVAYGDPKPWLKPIEFPTDPDADMSYTDVVGLMTELIIVAALVPIRILRLSVMPRLLQTLGAAMEKMPRQTKDMLDYERHRAGDGHPDTITSRLVRLSDQAKLVDHDKTASKQYLTEEEISGNLFLFTTAGFDTTAFTMGYALGLLAAYPEWQRWIQAELDQVLGDDAQPEYTDVFPKLTRCLAFMLETLRLFTPILHLPRDVLSSGTTLTTTSGTAHEIVGPCIVYLVSTYLHTNPADWGDDGDAFRPTRWLNPSPKEGEPPIITPAPGTFIAWSGGPRQCPGLKMSQVEFVAVISTILRTCSIEPVTKDGETMDQARQRLLDVMQDSQPTTTLRMKRPEDIHLRWVKR</sequence>
<evidence type="ECO:0000256" key="4">
    <source>
        <dbReference type="ARBA" id="ARBA00022723"/>
    </source>
</evidence>
<keyword evidence="3 6" id="KW-0349">Heme</keyword>
<comment type="similarity">
    <text evidence="2 7">Belongs to the cytochrome P450 family.</text>
</comment>
<evidence type="ECO:0000256" key="1">
    <source>
        <dbReference type="ARBA" id="ARBA00001971"/>
    </source>
</evidence>
<dbReference type="PROSITE" id="PS00086">
    <property type="entry name" value="CYTOCHROME_P450"/>
    <property type="match status" value="1"/>
</dbReference>
<keyword evidence="7" id="KW-0560">Oxidoreductase</keyword>
<protein>
    <submittedName>
        <fullName evidence="9">Cytochrome P450</fullName>
    </submittedName>
</protein>